<evidence type="ECO:0000313" key="1">
    <source>
        <dbReference type="EMBL" id="KAK8849257.1"/>
    </source>
</evidence>
<gene>
    <name evidence="1" type="ORF">M9Y10_018624</name>
</gene>
<protein>
    <recommendedName>
        <fullName evidence="3">DUF3447 domain-containing protein</fullName>
    </recommendedName>
</protein>
<dbReference type="SUPFAM" id="SSF48403">
    <property type="entry name" value="Ankyrin repeat"/>
    <property type="match status" value="1"/>
</dbReference>
<dbReference type="PANTHER" id="PTHR24159:SF5">
    <property type="entry name" value="ANK_REP_REGION DOMAIN-CONTAINING PROTEIN"/>
    <property type="match status" value="1"/>
</dbReference>
<comment type="caution">
    <text evidence="1">The sequence shown here is derived from an EMBL/GenBank/DDBJ whole genome shotgun (WGS) entry which is preliminary data.</text>
</comment>
<organism evidence="1 2">
    <name type="scientific">Tritrichomonas musculus</name>
    <dbReference type="NCBI Taxonomy" id="1915356"/>
    <lineage>
        <taxon>Eukaryota</taxon>
        <taxon>Metamonada</taxon>
        <taxon>Parabasalia</taxon>
        <taxon>Tritrichomonadida</taxon>
        <taxon>Tritrichomonadidae</taxon>
        <taxon>Tritrichomonas</taxon>
    </lineage>
</organism>
<reference evidence="1 2" key="1">
    <citation type="submission" date="2024-04" db="EMBL/GenBank/DDBJ databases">
        <title>Tritrichomonas musculus Genome.</title>
        <authorList>
            <person name="Alves-Ferreira E."/>
            <person name="Grigg M."/>
            <person name="Lorenzi H."/>
            <person name="Galac M."/>
        </authorList>
    </citation>
    <scope>NUCLEOTIDE SEQUENCE [LARGE SCALE GENOMIC DNA]</scope>
    <source>
        <strain evidence="1 2">EAF2021</strain>
    </source>
</reference>
<proteinExistence type="predicted"/>
<keyword evidence="2" id="KW-1185">Reference proteome</keyword>
<dbReference type="EMBL" id="JAPFFF010000026">
    <property type="protein sequence ID" value="KAK8849257.1"/>
    <property type="molecule type" value="Genomic_DNA"/>
</dbReference>
<name>A0ABR2HP07_9EUKA</name>
<evidence type="ECO:0000313" key="2">
    <source>
        <dbReference type="Proteomes" id="UP001470230"/>
    </source>
</evidence>
<accession>A0ABR2HP07</accession>
<dbReference type="Proteomes" id="UP001470230">
    <property type="component" value="Unassembled WGS sequence"/>
</dbReference>
<sequence length="586" mass="70057">METNELDYIKKESDQFIKQNKSRFDIITEFLRLLNNISKENFAEIIEFVQDHKNIFFNDHSSAIFFFLNIIRFSKFIFKRFELILDVGLHFSKEIRNNNTTELELLKICMYFPNSINYLFLNNFFSIESIIEFSTQLPIFFIKFYPEIEQYDPEYSKLREKNIFSEEKNPNNEQRISLFNFVKENPEKHVFYRNLNYHPSPLHKAIREDDIDTFQSLLSQNNFCINHQIEFSFYERAKTMDKDLSLIQIAAIYGSIKIFKFLWMQEDIIINNNLLNYAYSGYNFEIIHLCEVKCSYENICIQSIFLHRNDLVDYYIENYGNEIHEKNENVLNKLPNFFVEIDDNENLYSKLSYNYLKMAVFAYNYKIIIPCFQKIVLITRFIENIEDFENSNFPSFLKCCEFDLNFFEFIFNQRKIDVDVFKCGCYYSALGHCLENSANDAFKFLFFALKKKLNLIFLLESCIEKNHDLAFFILDLQTKDDHVFKEISKKIKIRHLLLALNYYNEDIVVKLIESFKFFGKKRNIVNFIKTLTRSISIKMIISLFSKIFSSLSNDVLYQMTVVFKDLGFQAVSDFITNKNDKIDGCD</sequence>
<dbReference type="PANTHER" id="PTHR24159">
    <property type="match status" value="1"/>
</dbReference>
<dbReference type="InterPro" id="IPR036770">
    <property type="entry name" value="Ankyrin_rpt-contain_sf"/>
</dbReference>
<evidence type="ECO:0008006" key="3">
    <source>
        <dbReference type="Google" id="ProtNLM"/>
    </source>
</evidence>